<proteinExistence type="inferred from homology"/>
<evidence type="ECO:0000259" key="5">
    <source>
        <dbReference type="PROSITE" id="PS51935"/>
    </source>
</evidence>
<keyword evidence="2" id="KW-0645">Protease</keyword>
<dbReference type="InterPro" id="IPR000064">
    <property type="entry name" value="NLP_P60_dom"/>
</dbReference>
<gene>
    <name evidence="6" type="ORF">D9R14_19985</name>
</gene>
<dbReference type="GO" id="GO:0008234">
    <property type="term" value="F:cysteine-type peptidase activity"/>
    <property type="evidence" value="ECO:0007669"/>
    <property type="project" value="UniProtKB-KW"/>
</dbReference>
<dbReference type="SUPFAM" id="SSF50044">
    <property type="entry name" value="SH3-domain"/>
    <property type="match status" value="1"/>
</dbReference>
<keyword evidence="4" id="KW-0788">Thiol protease</keyword>
<dbReference type="InterPro" id="IPR041382">
    <property type="entry name" value="SH3_16"/>
</dbReference>
<dbReference type="Proteomes" id="UP000269692">
    <property type="component" value="Unassembled WGS sequence"/>
</dbReference>
<comment type="caution">
    <text evidence="6">The sequence shown here is derived from an EMBL/GenBank/DDBJ whole genome shotgun (WGS) entry which is preliminary data.</text>
</comment>
<comment type="similarity">
    <text evidence="1">Belongs to the peptidase C40 family.</text>
</comment>
<keyword evidence="3" id="KW-0378">Hydrolase</keyword>
<feature type="domain" description="NlpC/P60" evidence="5">
    <location>
        <begin position="158"/>
        <end position="280"/>
    </location>
</feature>
<dbReference type="AlphaFoldDB" id="A0A3L7A228"/>
<dbReference type="RefSeq" id="WP_121625117.1">
    <property type="nucleotide sequence ID" value="NZ_JACIIW010000003.1"/>
</dbReference>
<evidence type="ECO:0000256" key="4">
    <source>
        <dbReference type="ARBA" id="ARBA00022807"/>
    </source>
</evidence>
<dbReference type="InterPro" id="IPR038765">
    <property type="entry name" value="Papain-like_cys_pep_sf"/>
</dbReference>
<sequence length="280" mass="29467">MSAGLDPRVTPARPDLAWDGLRDRVAAPRYVAGELKRVGVPVAPLRRHPAGDAPLDTEALFGESVRVLEEDAEGWAWVQLLADGYVGYLPAEALAPLGGAPTHAVRALRTFLFPGPDIKLPPLGALPFGAQVCATGARDRFLATAGGFVFAGHLAPLDHHEVDPVEVAARFLGTPYLWGGRSSLGLDCSGLVQTALNACGIAAPRDSDMQERALGAPVATDGPFRRGDLLFWPGHVALVEAPDSLIHANAFHMAVAREPLAPALARIAAAGTELRSAQRL</sequence>
<dbReference type="SUPFAM" id="SSF54001">
    <property type="entry name" value="Cysteine proteinases"/>
    <property type="match status" value="1"/>
</dbReference>
<accession>A0A3L7A228</accession>
<name>A0A3L7A228_9HYPH</name>
<dbReference type="GO" id="GO:0006508">
    <property type="term" value="P:proteolysis"/>
    <property type="evidence" value="ECO:0007669"/>
    <property type="project" value="UniProtKB-KW"/>
</dbReference>
<dbReference type="Pfam" id="PF00877">
    <property type="entry name" value="NLPC_P60"/>
    <property type="match status" value="1"/>
</dbReference>
<dbReference type="InterPro" id="IPR051794">
    <property type="entry name" value="PG_Endopeptidase_C40"/>
</dbReference>
<keyword evidence="7" id="KW-1185">Reference proteome</keyword>
<evidence type="ECO:0000313" key="6">
    <source>
        <dbReference type="EMBL" id="RLP74058.1"/>
    </source>
</evidence>
<dbReference type="EMBL" id="RCTF01000021">
    <property type="protein sequence ID" value="RLP74058.1"/>
    <property type="molecule type" value="Genomic_DNA"/>
</dbReference>
<organism evidence="6 7">
    <name type="scientific">Xanthobacter tagetidis</name>
    <dbReference type="NCBI Taxonomy" id="60216"/>
    <lineage>
        <taxon>Bacteria</taxon>
        <taxon>Pseudomonadati</taxon>
        <taxon>Pseudomonadota</taxon>
        <taxon>Alphaproteobacteria</taxon>
        <taxon>Hyphomicrobiales</taxon>
        <taxon>Xanthobacteraceae</taxon>
        <taxon>Xanthobacter</taxon>
    </lineage>
</organism>
<dbReference type="Gene3D" id="3.90.1720.10">
    <property type="entry name" value="endopeptidase domain like (from Nostoc punctiforme)"/>
    <property type="match status" value="1"/>
</dbReference>
<dbReference type="PANTHER" id="PTHR47359:SF3">
    <property type="entry name" value="NLP_P60 DOMAIN-CONTAINING PROTEIN-RELATED"/>
    <property type="match status" value="1"/>
</dbReference>
<dbReference type="Pfam" id="PF18348">
    <property type="entry name" value="SH3_16"/>
    <property type="match status" value="1"/>
</dbReference>
<protein>
    <submittedName>
        <fullName evidence="6">Peptidase P60</fullName>
    </submittedName>
</protein>
<evidence type="ECO:0000256" key="2">
    <source>
        <dbReference type="ARBA" id="ARBA00022670"/>
    </source>
</evidence>
<evidence type="ECO:0000256" key="3">
    <source>
        <dbReference type="ARBA" id="ARBA00022801"/>
    </source>
</evidence>
<dbReference type="PANTHER" id="PTHR47359">
    <property type="entry name" value="PEPTIDOGLYCAN DL-ENDOPEPTIDASE CWLO"/>
    <property type="match status" value="1"/>
</dbReference>
<dbReference type="OrthoDB" id="9813368at2"/>
<dbReference type="Gene3D" id="2.30.30.40">
    <property type="entry name" value="SH3 Domains"/>
    <property type="match status" value="1"/>
</dbReference>
<dbReference type="PROSITE" id="PS51935">
    <property type="entry name" value="NLPC_P60"/>
    <property type="match status" value="1"/>
</dbReference>
<dbReference type="InterPro" id="IPR036028">
    <property type="entry name" value="SH3-like_dom_sf"/>
</dbReference>
<reference evidence="6 7" key="1">
    <citation type="submission" date="2018-10" db="EMBL/GenBank/DDBJ databases">
        <title>Xanthobacter tagetidis genome sequencing and assembly.</title>
        <authorList>
            <person name="Maclea K.S."/>
            <person name="Goen A.E."/>
            <person name="Fatima S.A."/>
        </authorList>
    </citation>
    <scope>NUCLEOTIDE SEQUENCE [LARGE SCALE GENOMIC DNA]</scope>
    <source>
        <strain evidence="6 7">ATCC 700314</strain>
    </source>
</reference>
<evidence type="ECO:0000256" key="1">
    <source>
        <dbReference type="ARBA" id="ARBA00007074"/>
    </source>
</evidence>
<evidence type="ECO:0000313" key="7">
    <source>
        <dbReference type="Proteomes" id="UP000269692"/>
    </source>
</evidence>